<evidence type="ECO:0000313" key="3">
    <source>
        <dbReference type="EMBL" id="WPB08298.1"/>
    </source>
</evidence>
<evidence type="ECO:0000313" key="4">
    <source>
        <dbReference type="Proteomes" id="UP001302367"/>
    </source>
</evidence>
<dbReference type="Proteomes" id="UP001302367">
    <property type="component" value="Chromosome 9"/>
</dbReference>
<sequence length="595" mass="67893">MFSNLYNRLVQWPDRRRYCPLQDPFRLSSQAQIASRSIRSVSRGNRTAQARDNDFTVDGHSFLSLLKHLSDLTRQKDEIAGQIHTQDRERYLARSDYDLCQMDLDKLRDSDSVEVLHYLDRRKQLQKDELANKSAADDAKELLVSRCGELKEGIQKLWRTIHARSQAYSDACFRANFDREWCMLDLVAYLDMFRCAQIQSFLTQNRRELNRQRVNRILLRSQTRIAIGAHASTSDILPSPVRQDLRRIRDQRHEEAIEEVESHIRVLEDIVGLQEAHLAERRDNLIRERFRPELEQKGLLKSDSDATGPQHDRVPLEQLAPALTGHPVTENSHHGSDLPDHIDELLEEHDTLLKKLENLQEEVARCAVDVRSSVPEYFIAFTDLTTEKLEAYIAHDSKTANDAAAKIEQRLILIRKHLHDRGVPVPVVTASTVHQQPTGGGLSTTSVENVSQNDKEYNGGSEHDSHESRKLNRRIMNDHRLNASQAQGRSPNSAATPSSDVDLTGVRSSLGADRPQQSPQSEQSARRKRMLREYKAAQGRSDDDVNDGRKRQRTKTAIKDQAQESIVEAETIMSTGRVTRASTKRDNTRLLGGIR</sequence>
<dbReference type="EMBL" id="CP134192">
    <property type="protein sequence ID" value="WPB08298.1"/>
    <property type="molecule type" value="Genomic_DNA"/>
</dbReference>
<accession>A0ABZ0P900</accession>
<feature type="compositionally biased region" description="Basic and acidic residues" evidence="2">
    <location>
        <begin position="531"/>
        <end position="549"/>
    </location>
</feature>
<name>A0ABZ0P900_CERBT</name>
<keyword evidence="1" id="KW-0175">Coiled coil</keyword>
<feature type="region of interest" description="Disordered" evidence="2">
    <location>
        <begin position="483"/>
        <end position="562"/>
    </location>
</feature>
<evidence type="ECO:0000256" key="2">
    <source>
        <dbReference type="SAM" id="MobiDB-lite"/>
    </source>
</evidence>
<gene>
    <name evidence="3" type="ORF">RHO25_012964</name>
</gene>
<feature type="compositionally biased region" description="Polar residues" evidence="2">
    <location>
        <begin position="483"/>
        <end position="501"/>
    </location>
</feature>
<dbReference type="RefSeq" id="XP_065459688.1">
    <property type="nucleotide sequence ID" value="XM_065603616.1"/>
</dbReference>
<protein>
    <submittedName>
        <fullName evidence="3">Uncharacterized protein</fullName>
    </submittedName>
</protein>
<proteinExistence type="predicted"/>
<organism evidence="3 4">
    <name type="scientific">Cercospora beticola</name>
    <name type="common">Sugarbeet leaf spot fungus</name>
    <dbReference type="NCBI Taxonomy" id="122368"/>
    <lineage>
        <taxon>Eukaryota</taxon>
        <taxon>Fungi</taxon>
        <taxon>Dikarya</taxon>
        <taxon>Ascomycota</taxon>
        <taxon>Pezizomycotina</taxon>
        <taxon>Dothideomycetes</taxon>
        <taxon>Dothideomycetidae</taxon>
        <taxon>Mycosphaerellales</taxon>
        <taxon>Mycosphaerellaceae</taxon>
        <taxon>Cercospora</taxon>
    </lineage>
</organism>
<feature type="coiled-coil region" evidence="1">
    <location>
        <begin position="342"/>
        <end position="369"/>
    </location>
</feature>
<dbReference type="GeneID" id="90644905"/>
<keyword evidence="4" id="KW-1185">Reference proteome</keyword>
<evidence type="ECO:0000256" key="1">
    <source>
        <dbReference type="SAM" id="Coils"/>
    </source>
</evidence>
<reference evidence="3 4" key="1">
    <citation type="submission" date="2023-09" db="EMBL/GenBank/DDBJ databases">
        <title>Complete-Gapless Cercospora beticola genome.</title>
        <authorList>
            <person name="Wyatt N.A."/>
            <person name="Spanner R.E."/>
            <person name="Bolton M.D."/>
        </authorList>
    </citation>
    <scope>NUCLEOTIDE SEQUENCE [LARGE SCALE GENOMIC DNA]</scope>
    <source>
        <strain evidence="3">Cb09-40</strain>
    </source>
</reference>